<proteinExistence type="predicted"/>
<evidence type="ECO:0000256" key="1">
    <source>
        <dbReference type="SAM" id="Phobius"/>
    </source>
</evidence>
<protein>
    <recommendedName>
        <fullName evidence="4">MFS transporter</fullName>
    </recommendedName>
</protein>
<organism evidence="2 3">
    <name type="scientific">Aeromicrobium duanguangcaii</name>
    <dbReference type="NCBI Taxonomy" id="2968086"/>
    <lineage>
        <taxon>Bacteria</taxon>
        <taxon>Bacillati</taxon>
        <taxon>Actinomycetota</taxon>
        <taxon>Actinomycetes</taxon>
        <taxon>Propionibacteriales</taxon>
        <taxon>Nocardioidaceae</taxon>
        <taxon>Aeromicrobium</taxon>
    </lineage>
</organism>
<reference evidence="2 3" key="1">
    <citation type="submission" date="2022-07" db="EMBL/GenBank/DDBJ databases">
        <title>Novel species in genus Aeromicrobium.</title>
        <authorList>
            <person name="Ye L."/>
        </authorList>
    </citation>
    <scope>NUCLEOTIDE SEQUENCE [LARGE SCALE GENOMIC DNA]</scope>
    <source>
        <strain evidence="3">zg-Y50</strain>
    </source>
</reference>
<sequence>MTSSPMPTARGRWLVGVAIVLLALNLRVAVASLGVVLPELRQDLGYLVAGLGPFGVGALHDATGSWTAPLVALIASSAVIAAAGVVVSRPRMLEDTLR</sequence>
<gene>
    <name evidence="2" type="ORF">NP095_04400</name>
</gene>
<keyword evidence="3" id="KW-1185">Reference proteome</keyword>
<dbReference type="RefSeq" id="WP_232417192.1">
    <property type="nucleotide sequence ID" value="NZ_CP101990.1"/>
</dbReference>
<keyword evidence="1" id="KW-0812">Transmembrane</keyword>
<evidence type="ECO:0008006" key="4">
    <source>
        <dbReference type="Google" id="ProtNLM"/>
    </source>
</evidence>
<name>A0ABY5KFU8_9ACTN</name>
<keyword evidence="1" id="KW-0472">Membrane</keyword>
<feature type="transmembrane region" description="Helical" evidence="1">
    <location>
        <begin position="13"/>
        <end position="37"/>
    </location>
</feature>
<feature type="transmembrane region" description="Helical" evidence="1">
    <location>
        <begin position="66"/>
        <end position="88"/>
    </location>
</feature>
<dbReference type="Proteomes" id="UP001315860">
    <property type="component" value="Chromosome"/>
</dbReference>
<dbReference type="PANTHER" id="PTHR23523">
    <property type="match status" value="1"/>
</dbReference>
<dbReference type="EMBL" id="CP101990">
    <property type="protein sequence ID" value="UUI69349.1"/>
    <property type="molecule type" value="Genomic_DNA"/>
</dbReference>
<dbReference type="PANTHER" id="PTHR23523:SF2">
    <property type="entry name" value="2-NITROIMIDAZOLE TRANSPORTER"/>
    <property type="match status" value="1"/>
</dbReference>
<keyword evidence="1" id="KW-1133">Transmembrane helix</keyword>
<evidence type="ECO:0000313" key="2">
    <source>
        <dbReference type="EMBL" id="UUI69349.1"/>
    </source>
</evidence>
<dbReference type="InterPro" id="IPR052524">
    <property type="entry name" value="MFS_Cyanate_Porter"/>
</dbReference>
<accession>A0ABY5KFU8</accession>
<evidence type="ECO:0000313" key="3">
    <source>
        <dbReference type="Proteomes" id="UP001315860"/>
    </source>
</evidence>